<feature type="domain" description="N-acetyltransferase" evidence="1">
    <location>
        <begin position="1"/>
        <end position="152"/>
    </location>
</feature>
<protein>
    <submittedName>
        <fullName evidence="2">YoaP-like</fullName>
    </submittedName>
</protein>
<dbReference type="GO" id="GO:0016747">
    <property type="term" value="F:acyltransferase activity, transferring groups other than amino-acyl groups"/>
    <property type="evidence" value="ECO:0007669"/>
    <property type="project" value="InterPro"/>
</dbReference>
<dbReference type="STRING" id="1121321.SAMN04488530_10488"/>
<evidence type="ECO:0000313" key="2">
    <source>
        <dbReference type="EMBL" id="SHG62914.1"/>
    </source>
</evidence>
<dbReference type="InterPro" id="IPR016181">
    <property type="entry name" value="Acyl_CoA_acyltransferase"/>
</dbReference>
<dbReference type="InterPro" id="IPR025685">
    <property type="entry name" value="YoaP-like_dom"/>
</dbReference>
<sequence length="256" mass="29528">MEIITLDDTNLDSEHICCAISDKKGECQVSSKKAWLREMFKDGLVFKKGNVRGKVFIEYIPAENAWCPIIAENYMFINCLWVSGKYKGQGISNQLLNECIVDSKQKGKSGLVVLSSNKKKPYLSDPKYLRHKGFILADTKEPYYELLYLPFNEDAKVPKFKGISKRNIITEPGFVLYYSNQCPFTSKYVSVIDDYAKENDIKLTIFKYKNKEDAQNSLTPFSTYSLFYNGEFITHEILNEKKFKSILKDKGFDILK</sequence>
<dbReference type="EMBL" id="FQWX01000004">
    <property type="protein sequence ID" value="SHG62914.1"/>
    <property type="molecule type" value="Genomic_DNA"/>
</dbReference>
<keyword evidence="3" id="KW-1185">Reference proteome</keyword>
<evidence type="ECO:0000313" key="3">
    <source>
        <dbReference type="Proteomes" id="UP000243255"/>
    </source>
</evidence>
<reference evidence="3" key="1">
    <citation type="submission" date="2016-11" db="EMBL/GenBank/DDBJ databases">
        <authorList>
            <person name="Varghese N."/>
            <person name="Submissions S."/>
        </authorList>
    </citation>
    <scope>NUCLEOTIDE SEQUENCE [LARGE SCALE GENOMIC DNA]</scope>
    <source>
        <strain evidence="3">DSM 2635</strain>
    </source>
</reference>
<dbReference type="AlphaFoldDB" id="A0A1M5LCS6"/>
<dbReference type="InterPro" id="IPR000182">
    <property type="entry name" value="GNAT_dom"/>
</dbReference>
<name>A0A1M5LCS6_9FIRM</name>
<gene>
    <name evidence="2" type="ORF">SAMN04488530_10488</name>
</gene>
<evidence type="ECO:0000259" key="1">
    <source>
        <dbReference type="PROSITE" id="PS51186"/>
    </source>
</evidence>
<dbReference type="OrthoDB" id="3172674at2"/>
<dbReference type="Proteomes" id="UP000243255">
    <property type="component" value="Unassembled WGS sequence"/>
</dbReference>
<dbReference type="PROSITE" id="PS51186">
    <property type="entry name" value="GNAT"/>
    <property type="match status" value="1"/>
</dbReference>
<organism evidence="2 3">
    <name type="scientific">Asaccharospora irregularis DSM 2635</name>
    <dbReference type="NCBI Taxonomy" id="1121321"/>
    <lineage>
        <taxon>Bacteria</taxon>
        <taxon>Bacillati</taxon>
        <taxon>Bacillota</taxon>
        <taxon>Clostridia</taxon>
        <taxon>Peptostreptococcales</taxon>
        <taxon>Peptostreptococcaceae</taxon>
        <taxon>Asaccharospora</taxon>
    </lineage>
</organism>
<dbReference type="Pfam" id="PF14268">
    <property type="entry name" value="YoaP"/>
    <property type="match status" value="1"/>
</dbReference>
<accession>A0A1M5LCS6</accession>
<dbReference type="RefSeq" id="WP_073124214.1">
    <property type="nucleotide sequence ID" value="NZ_BAABCH010000006.1"/>
</dbReference>
<dbReference type="Pfam" id="PF00583">
    <property type="entry name" value="Acetyltransf_1"/>
    <property type="match status" value="1"/>
</dbReference>
<dbReference type="Gene3D" id="3.40.630.30">
    <property type="match status" value="1"/>
</dbReference>
<dbReference type="SUPFAM" id="SSF55729">
    <property type="entry name" value="Acyl-CoA N-acyltransferases (Nat)"/>
    <property type="match status" value="1"/>
</dbReference>
<proteinExistence type="predicted"/>